<evidence type="ECO:0000256" key="1">
    <source>
        <dbReference type="ARBA" id="ARBA00023015"/>
    </source>
</evidence>
<dbReference type="PANTHER" id="PTHR24567:SF26">
    <property type="entry name" value="REGULATORY PROTEIN YEIL"/>
    <property type="match status" value="1"/>
</dbReference>
<accession>A0A4R1S256</accession>
<comment type="caution">
    <text evidence="5">The sequence shown here is derived from an EMBL/GenBank/DDBJ whole genome shotgun (WGS) entry which is preliminary data.</text>
</comment>
<evidence type="ECO:0000259" key="4">
    <source>
        <dbReference type="PROSITE" id="PS50042"/>
    </source>
</evidence>
<dbReference type="InterPro" id="IPR012318">
    <property type="entry name" value="HTH_CRP"/>
</dbReference>
<dbReference type="EMBL" id="SLUN01000005">
    <property type="protein sequence ID" value="TCL73253.1"/>
    <property type="molecule type" value="Genomic_DNA"/>
</dbReference>
<evidence type="ECO:0000313" key="5">
    <source>
        <dbReference type="EMBL" id="TCL73253.1"/>
    </source>
</evidence>
<dbReference type="GO" id="GO:0003677">
    <property type="term" value="F:DNA binding"/>
    <property type="evidence" value="ECO:0007669"/>
    <property type="project" value="UniProtKB-KW"/>
</dbReference>
<proteinExistence type="predicted"/>
<dbReference type="GO" id="GO:0003700">
    <property type="term" value="F:DNA-binding transcription factor activity"/>
    <property type="evidence" value="ECO:0007669"/>
    <property type="project" value="TreeGrafter"/>
</dbReference>
<dbReference type="RefSeq" id="WP_132013408.1">
    <property type="nucleotide sequence ID" value="NZ_SLUN01000005.1"/>
</dbReference>
<dbReference type="CDD" id="cd00038">
    <property type="entry name" value="CAP_ED"/>
    <property type="match status" value="1"/>
</dbReference>
<dbReference type="PANTHER" id="PTHR24567">
    <property type="entry name" value="CRP FAMILY TRANSCRIPTIONAL REGULATORY PROTEIN"/>
    <property type="match status" value="1"/>
</dbReference>
<protein>
    <submittedName>
        <fullName evidence="5">CRP-like cAMP-binding protein</fullName>
    </submittedName>
</protein>
<feature type="domain" description="Cyclic nucleotide-binding" evidence="4">
    <location>
        <begin position="9"/>
        <end position="112"/>
    </location>
</feature>
<keyword evidence="3" id="KW-0804">Transcription</keyword>
<dbReference type="InterPro" id="IPR050397">
    <property type="entry name" value="Env_Response_Regulators"/>
</dbReference>
<dbReference type="Proteomes" id="UP000295008">
    <property type="component" value="Unassembled WGS sequence"/>
</dbReference>
<dbReference type="InterPro" id="IPR000595">
    <property type="entry name" value="cNMP-bd_dom"/>
</dbReference>
<name>A0A4R1S256_HYDET</name>
<dbReference type="InterPro" id="IPR036390">
    <property type="entry name" value="WH_DNA-bd_sf"/>
</dbReference>
<dbReference type="Pfam" id="PF00027">
    <property type="entry name" value="cNMP_binding"/>
    <property type="match status" value="1"/>
</dbReference>
<evidence type="ECO:0000256" key="2">
    <source>
        <dbReference type="ARBA" id="ARBA00023125"/>
    </source>
</evidence>
<dbReference type="GO" id="GO:0005829">
    <property type="term" value="C:cytosol"/>
    <property type="evidence" value="ECO:0007669"/>
    <property type="project" value="TreeGrafter"/>
</dbReference>
<dbReference type="OrthoDB" id="581021at2"/>
<reference evidence="5 6" key="1">
    <citation type="submission" date="2019-03" db="EMBL/GenBank/DDBJ databases">
        <title>Genomic Encyclopedia of Type Strains, Phase IV (KMG-IV): sequencing the most valuable type-strain genomes for metagenomic binning, comparative biology and taxonomic classification.</title>
        <authorList>
            <person name="Goeker M."/>
        </authorList>
    </citation>
    <scope>NUCLEOTIDE SEQUENCE [LARGE SCALE GENOMIC DNA]</scope>
    <source>
        <strain evidence="5 6">LX-B</strain>
    </source>
</reference>
<dbReference type="SUPFAM" id="SSF51206">
    <property type="entry name" value="cAMP-binding domain-like"/>
    <property type="match status" value="1"/>
</dbReference>
<dbReference type="InterPro" id="IPR014710">
    <property type="entry name" value="RmlC-like_jellyroll"/>
</dbReference>
<keyword evidence="1" id="KW-0805">Transcription regulation</keyword>
<dbReference type="SMART" id="SM00100">
    <property type="entry name" value="cNMP"/>
    <property type="match status" value="1"/>
</dbReference>
<dbReference type="InterPro" id="IPR018490">
    <property type="entry name" value="cNMP-bd_dom_sf"/>
</dbReference>
<evidence type="ECO:0000313" key="6">
    <source>
        <dbReference type="Proteomes" id="UP000295008"/>
    </source>
</evidence>
<gene>
    <name evidence="5" type="ORF">EDC14_1005115</name>
</gene>
<dbReference type="SUPFAM" id="SSF46785">
    <property type="entry name" value="Winged helix' DNA-binding domain"/>
    <property type="match status" value="1"/>
</dbReference>
<keyword evidence="2" id="KW-0238">DNA-binding</keyword>
<dbReference type="Gene3D" id="2.60.120.10">
    <property type="entry name" value="Jelly Rolls"/>
    <property type="match status" value="1"/>
</dbReference>
<dbReference type="AlphaFoldDB" id="A0A4R1S256"/>
<sequence length="217" mass="24703">MNALMDNAELQGLIKRCPPEIYRQLEIKHVGTGEILFFQGETPRFTYILLEGNFKSYHCNPLGAKYFIAILYPGEILGEVEGLESLPYCGTLEAIRDSTLLVIPHAVYEEWLRQDVNFSLYVYKVLCRKFYSLVKKSAEDGLYPLKYRLLNLLIYLHGENGAGMPVQKELLVETLGSTPPSIERIIADLTAKELIECRDAEIRVLSVDGLNKELWLS</sequence>
<keyword evidence="6" id="KW-1185">Reference proteome</keyword>
<dbReference type="Pfam" id="PF13545">
    <property type="entry name" value="HTH_Crp_2"/>
    <property type="match status" value="1"/>
</dbReference>
<dbReference type="PROSITE" id="PS50042">
    <property type="entry name" value="CNMP_BINDING_3"/>
    <property type="match status" value="1"/>
</dbReference>
<organism evidence="5 6">
    <name type="scientific">Hydrogenispora ethanolica</name>
    <dbReference type="NCBI Taxonomy" id="1082276"/>
    <lineage>
        <taxon>Bacteria</taxon>
        <taxon>Bacillati</taxon>
        <taxon>Bacillota</taxon>
        <taxon>Hydrogenispora</taxon>
    </lineage>
</organism>
<evidence type="ECO:0000256" key="3">
    <source>
        <dbReference type="ARBA" id="ARBA00023163"/>
    </source>
</evidence>